<name>X1DCS0_9ZZZZ</name>
<dbReference type="AlphaFoldDB" id="X1DCS0"/>
<reference evidence="1" key="1">
    <citation type="journal article" date="2014" name="Front. Microbiol.">
        <title>High frequency of phylogenetically diverse reductive dehalogenase-homologous genes in deep subseafloor sedimentary metagenomes.</title>
        <authorList>
            <person name="Kawai M."/>
            <person name="Futagami T."/>
            <person name="Toyoda A."/>
            <person name="Takaki Y."/>
            <person name="Nishi S."/>
            <person name="Hori S."/>
            <person name="Arai W."/>
            <person name="Tsubouchi T."/>
            <person name="Morono Y."/>
            <person name="Uchiyama I."/>
            <person name="Ito T."/>
            <person name="Fujiyama A."/>
            <person name="Inagaki F."/>
            <person name="Takami H."/>
        </authorList>
    </citation>
    <scope>NUCLEOTIDE SEQUENCE</scope>
    <source>
        <strain evidence="1">Expedition CK06-06</strain>
    </source>
</reference>
<evidence type="ECO:0000313" key="1">
    <source>
        <dbReference type="EMBL" id="GAG94231.1"/>
    </source>
</evidence>
<sequence>AFEIYAVENDNFYPHIDGRDRTDELGANPDPEDIADWYFGWVDVLAPLLAEKPWRDHGYWQKPGTDTVFQCPAARLAPDKFYKYRPRRTGYFSYAMNSCLELDRNCWPPHGCTTGDWYMPSFLKTTSIRNASRLILLFDQLLDPEKGYGGKKYNATAGQYCGSYPKAFSARHARAGGSLGGSILYCDYHVEWKETVWKPDWPDDLEVPPLGDLDWYPY</sequence>
<feature type="non-terminal residue" evidence="1">
    <location>
        <position position="1"/>
    </location>
</feature>
<accession>X1DCS0</accession>
<proteinExistence type="predicted"/>
<comment type="caution">
    <text evidence="1">The sequence shown here is derived from an EMBL/GenBank/DDBJ whole genome shotgun (WGS) entry which is preliminary data.</text>
</comment>
<dbReference type="EMBL" id="BART01028864">
    <property type="protein sequence ID" value="GAG94231.1"/>
    <property type="molecule type" value="Genomic_DNA"/>
</dbReference>
<organism evidence="1">
    <name type="scientific">marine sediment metagenome</name>
    <dbReference type="NCBI Taxonomy" id="412755"/>
    <lineage>
        <taxon>unclassified sequences</taxon>
        <taxon>metagenomes</taxon>
        <taxon>ecological metagenomes</taxon>
    </lineage>
</organism>
<gene>
    <name evidence="1" type="ORF">S01H4_50788</name>
</gene>
<protein>
    <submittedName>
        <fullName evidence="1">Uncharacterized protein</fullName>
    </submittedName>
</protein>